<comment type="caution">
    <text evidence="1">The sequence shown here is derived from an EMBL/GenBank/DDBJ whole genome shotgun (WGS) entry which is preliminary data.</text>
</comment>
<feature type="non-terminal residue" evidence="1">
    <location>
        <position position="120"/>
    </location>
</feature>
<dbReference type="Proteomes" id="UP000243006">
    <property type="component" value="Unassembled WGS sequence"/>
</dbReference>
<dbReference type="EMBL" id="LVZM01015166">
    <property type="protein sequence ID" value="OUC43379.1"/>
    <property type="molecule type" value="Genomic_DNA"/>
</dbReference>
<dbReference type="AlphaFoldDB" id="A0A1Y3EIH8"/>
<reference evidence="1 2" key="1">
    <citation type="submission" date="2015-04" db="EMBL/GenBank/DDBJ databases">
        <title>Draft genome of the roundworm Trichinella nativa.</title>
        <authorList>
            <person name="Mitreva M."/>
        </authorList>
    </citation>
    <scope>NUCLEOTIDE SEQUENCE [LARGE SCALE GENOMIC DNA]</scope>
    <source>
        <strain evidence="1 2">ISS45</strain>
    </source>
</reference>
<evidence type="ECO:0000313" key="1">
    <source>
        <dbReference type="EMBL" id="OUC43379.1"/>
    </source>
</evidence>
<proteinExistence type="predicted"/>
<evidence type="ECO:0000313" key="2">
    <source>
        <dbReference type="Proteomes" id="UP000243006"/>
    </source>
</evidence>
<name>A0A1Y3EIH8_9BILA</name>
<protein>
    <submittedName>
        <fullName evidence="1">Uncharacterized protein</fullName>
    </submittedName>
</protein>
<organism evidence="1 2">
    <name type="scientific">Trichinella nativa</name>
    <dbReference type="NCBI Taxonomy" id="6335"/>
    <lineage>
        <taxon>Eukaryota</taxon>
        <taxon>Metazoa</taxon>
        <taxon>Ecdysozoa</taxon>
        <taxon>Nematoda</taxon>
        <taxon>Enoplea</taxon>
        <taxon>Dorylaimia</taxon>
        <taxon>Trichinellida</taxon>
        <taxon>Trichinellidae</taxon>
        <taxon>Trichinella</taxon>
    </lineage>
</organism>
<sequence>MVSDQNPPLPLPMNVPPGHLVQQIVDENGALRHVILSPQNPHPPMPAGHPYPCLGAASSRHVVSGPAAGGGMQYIPFGANGTGSTVRLPAGPNCIATVQQNEVRKIECIIAWTDDAIIII</sequence>
<gene>
    <name evidence="1" type="ORF">D917_09806</name>
</gene>
<accession>A0A1Y3EIH8</accession>